<dbReference type="PROSITE" id="PS50175">
    <property type="entry name" value="ASP_PROT_RETROV"/>
    <property type="match status" value="1"/>
</dbReference>
<keyword evidence="1" id="KW-0378">Hydrolase</keyword>
<gene>
    <name evidence="3" type="ORF">CS060_12205</name>
</gene>
<evidence type="ECO:0000259" key="2">
    <source>
        <dbReference type="PROSITE" id="PS50175"/>
    </source>
</evidence>
<accession>A0A2G5RMS7</accession>
<dbReference type="Gene3D" id="2.40.70.10">
    <property type="entry name" value="Acid Proteases"/>
    <property type="match status" value="1"/>
</dbReference>
<evidence type="ECO:0000313" key="4">
    <source>
        <dbReference type="Proteomes" id="UP000230559"/>
    </source>
</evidence>
<name>A0A2G5RMS7_9BACL</name>
<sequence length="134" mass="14531">MDGSAPRMIELRIEEGMLLATLQLTHKNKTIELKRALIDTGSTGTIVSADQAATIGIVPEENDSIYRISGVGGTEFVYAKIVDEIMIGSMKAANFEIEFGAMEYGVELDAIIGLDCLLHIGAVIDLEKLILYAR</sequence>
<dbReference type="EMBL" id="PEDM01000035">
    <property type="protein sequence ID" value="PIC03989.1"/>
    <property type="molecule type" value="Genomic_DNA"/>
</dbReference>
<protein>
    <recommendedName>
        <fullName evidence="2">Peptidase A2 domain-containing protein</fullName>
    </recommendedName>
</protein>
<evidence type="ECO:0000313" key="3">
    <source>
        <dbReference type="EMBL" id="PIC03989.1"/>
    </source>
</evidence>
<feature type="domain" description="Peptidase A2" evidence="2">
    <location>
        <begin position="34"/>
        <end position="73"/>
    </location>
</feature>
<dbReference type="Proteomes" id="UP000230559">
    <property type="component" value="Unassembled WGS sequence"/>
</dbReference>
<proteinExistence type="predicted"/>
<dbReference type="GO" id="GO:0006508">
    <property type="term" value="P:proteolysis"/>
    <property type="evidence" value="ECO:0007669"/>
    <property type="project" value="InterPro"/>
</dbReference>
<dbReference type="InterPro" id="IPR021109">
    <property type="entry name" value="Peptidase_aspartic_dom_sf"/>
</dbReference>
<dbReference type="SUPFAM" id="SSF50630">
    <property type="entry name" value="Acid proteases"/>
    <property type="match status" value="1"/>
</dbReference>
<dbReference type="InterPro" id="IPR001995">
    <property type="entry name" value="Peptidase_A2_cat"/>
</dbReference>
<reference evidence="3 4" key="1">
    <citation type="submission" date="2017-10" db="EMBL/GenBank/DDBJ databases">
        <title>Draft genome sequence of Anoxybacillus flavithermus KU2-6-11 from caldera Uzon (Russia:Kamchtka).</title>
        <authorList>
            <person name="Korzhuk A.V."/>
            <person name="Rozanov A.S."/>
            <person name="Bryanskaya A.V."/>
            <person name="Peltek S.E."/>
        </authorList>
    </citation>
    <scope>NUCLEOTIDE SEQUENCE [LARGE SCALE GENOMIC DNA]</scope>
    <source>
        <strain evidence="3 4">KU2-6_11</strain>
    </source>
</reference>
<dbReference type="GO" id="GO:0004190">
    <property type="term" value="F:aspartic-type endopeptidase activity"/>
    <property type="evidence" value="ECO:0007669"/>
    <property type="project" value="InterPro"/>
</dbReference>
<evidence type="ECO:0000256" key="1">
    <source>
        <dbReference type="ARBA" id="ARBA00022801"/>
    </source>
</evidence>
<dbReference type="AlphaFoldDB" id="A0A2G5RMS7"/>
<organism evidence="3 4">
    <name type="scientific">Anoxybacillus flavithermus</name>
    <dbReference type="NCBI Taxonomy" id="33934"/>
    <lineage>
        <taxon>Bacteria</taxon>
        <taxon>Bacillati</taxon>
        <taxon>Bacillota</taxon>
        <taxon>Bacilli</taxon>
        <taxon>Bacillales</taxon>
        <taxon>Anoxybacillaceae</taxon>
        <taxon>Anoxybacillus</taxon>
    </lineage>
</organism>
<comment type="caution">
    <text evidence="3">The sequence shown here is derived from an EMBL/GenBank/DDBJ whole genome shotgun (WGS) entry which is preliminary data.</text>
</comment>
<dbReference type="Pfam" id="PF13650">
    <property type="entry name" value="Asp_protease_2"/>
    <property type="match status" value="1"/>
</dbReference>